<feature type="domain" description="ABC transporter" evidence="5">
    <location>
        <begin position="26"/>
        <end position="249"/>
    </location>
</feature>
<dbReference type="InterPro" id="IPR003439">
    <property type="entry name" value="ABC_transporter-like_ATP-bd"/>
</dbReference>
<evidence type="ECO:0000313" key="7">
    <source>
        <dbReference type="Proteomes" id="UP001208689"/>
    </source>
</evidence>
<sequence length="253" mass="28434">MDENVVFQVNNVSKKFCKTLSKSMVYTMKDVLRKIFGLKTHSEKLRKDEFWSVSNVSFQLKKGETLALIGHNGSGKTTLLQILNGIYTPDKGTIKYRGEMGALIGVGAGFHPDLTGSENIYVNGAILGMSKKTIDAKYNEIIEFADIGDFIDTPVKHYSSGMYIRLGFAISYQMEPDILLIDEVLAVGDEKFRAKCYQAINRYKERSAIILVTHDMNMVKKLATKVGVMDHGHLTMFEEDPSLGIKHYLDTMK</sequence>
<evidence type="ECO:0000256" key="3">
    <source>
        <dbReference type="ARBA" id="ARBA00022741"/>
    </source>
</evidence>
<keyword evidence="7" id="KW-1185">Reference proteome</keyword>
<evidence type="ECO:0000256" key="4">
    <source>
        <dbReference type="ARBA" id="ARBA00022840"/>
    </source>
</evidence>
<dbReference type="PANTHER" id="PTHR46743:SF2">
    <property type="entry name" value="TEICHOIC ACIDS EXPORT ATP-BINDING PROTEIN TAGH"/>
    <property type="match status" value="1"/>
</dbReference>
<comment type="similarity">
    <text evidence="1">Belongs to the ABC transporter superfamily.</text>
</comment>
<evidence type="ECO:0000256" key="1">
    <source>
        <dbReference type="ARBA" id="ARBA00005417"/>
    </source>
</evidence>
<dbReference type="Proteomes" id="UP001208689">
    <property type="component" value="Chromosome"/>
</dbReference>
<gene>
    <name evidence="6" type="ORF">NEF87_004275</name>
</gene>
<dbReference type="PROSITE" id="PS50893">
    <property type="entry name" value="ABC_TRANSPORTER_2"/>
    <property type="match status" value="1"/>
</dbReference>
<proteinExistence type="inferred from homology"/>
<dbReference type="InterPro" id="IPR027417">
    <property type="entry name" value="P-loop_NTPase"/>
</dbReference>
<dbReference type="InterPro" id="IPR050683">
    <property type="entry name" value="Bact_Polysacc_Export_ATP-bd"/>
</dbReference>
<dbReference type="Gene3D" id="3.40.50.300">
    <property type="entry name" value="P-loop containing nucleotide triphosphate hydrolases"/>
    <property type="match status" value="1"/>
</dbReference>
<keyword evidence="2" id="KW-0813">Transport</keyword>
<evidence type="ECO:0000259" key="5">
    <source>
        <dbReference type="PROSITE" id="PS50893"/>
    </source>
</evidence>
<reference evidence="6" key="1">
    <citation type="submission" date="2022-09" db="EMBL/GenBank/DDBJ databases">
        <title>Actin cytoskeleton and complex cell architecture in an #Asgard archaeon.</title>
        <authorList>
            <person name="Ponce Toledo R.I."/>
            <person name="Schleper C."/>
            <person name="Rodrigues Oliveira T."/>
            <person name="Wollweber F."/>
            <person name="Xu J."/>
            <person name="Rittmann S."/>
            <person name="Klingl A."/>
            <person name="Pilhofer M."/>
        </authorList>
    </citation>
    <scope>NUCLEOTIDE SEQUENCE</scope>
    <source>
        <strain evidence="6">B-35</strain>
    </source>
</reference>
<dbReference type="PANTHER" id="PTHR46743">
    <property type="entry name" value="TEICHOIC ACIDS EXPORT ATP-BINDING PROTEIN TAGH"/>
    <property type="match status" value="1"/>
</dbReference>
<evidence type="ECO:0000256" key="2">
    <source>
        <dbReference type="ARBA" id="ARBA00022448"/>
    </source>
</evidence>
<organism evidence="6 7">
    <name type="scientific">Candidatus Lokiarchaeum ossiferum</name>
    <dbReference type="NCBI Taxonomy" id="2951803"/>
    <lineage>
        <taxon>Archaea</taxon>
        <taxon>Promethearchaeati</taxon>
        <taxon>Promethearchaeota</taxon>
        <taxon>Promethearchaeia</taxon>
        <taxon>Promethearchaeales</taxon>
        <taxon>Promethearchaeaceae</taxon>
        <taxon>Candidatus Lokiarchaeum</taxon>
    </lineage>
</organism>
<dbReference type="CDD" id="cd03220">
    <property type="entry name" value="ABC_KpsT_Wzt"/>
    <property type="match status" value="1"/>
</dbReference>
<dbReference type="GO" id="GO:0005524">
    <property type="term" value="F:ATP binding"/>
    <property type="evidence" value="ECO:0007669"/>
    <property type="project" value="UniProtKB-KW"/>
</dbReference>
<evidence type="ECO:0000313" key="6">
    <source>
        <dbReference type="EMBL" id="UYP47990.1"/>
    </source>
</evidence>
<dbReference type="Pfam" id="PF00005">
    <property type="entry name" value="ABC_tran"/>
    <property type="match status" value="1"/>
</dbReference>
<name>A0ABY6HX46_9ARCH</name>
<dbReference type="EMBL" id="CP104013">
    <property type="protein sequence ID" value="UYP47990.1"/>
    <property type="molecule type" value="Genomic_DNA"/>
</dbReference>
<protein>
    <submittedName>
        <fullName evidence="6">Vitamin B12 import ATP-binding protein BtuD</fullName>
    </submittedName>
</protein>
<dbReference type="SMART" id="SM00382">
    <property type="entry name" value="AAA"/>
    <property type="match status" value="1"/>
</dbReference>
<keyword evidence="3" id="KW-0547">Nucleotide-binding</keyword>
<dbReference type="InterPro" id="IPR015860">
    <property type="entry name" value="ABC_transpr_TagH-like"/>
</dbReference>
<keyword evidence="4 6" id="KW-0067">ATP-binding</keyword>
<dbReference type="InterPro" id="IPR003593">
    <property type="entry name" value="AAA+_ATPase"/>
</dbReference>
<dbReference type="SUPFAM" id="SSF52540">
    <property type="entry name" value="P-loop containing nucleoside triphosphate hydrolases"/>
    <property type="match status" value="1"/>
</dbReference>
<accession>A0ABY6HX46</accession>